<keyword evidence="5 7" id="KW-0378">Hydrolase</keyword>
<reference evidence="9 10" key="1">
    <citation type="submission" date="2020-04" db="EMBL/GenBank/DDBJ databases">
        <title>Draft Whole-Genome sequence of Marichromatium bheemlicum DSM 18632, type strain.</title>
        <authorList>
            <person name="Kyndt J.A."/>
            <person name="Meyer T.E."/>
        </authorList>
    </citation>
    <scope>NUCLEOTIDE SEQUENCE [LARGE SCALE GENOMIC DNA]</scope>
    <source>
        <strain evidence="9 10">DSM 18632</strain>
    </source>
</reference>
<dbReference type="InterPro" id="IPR014721">
    <property type="entry name" value="Ribsml_uS5_D2-typ_fold_subgr"/>
</dbReference>
<evidence type="ECO:0000256" key="6">
    <source>
        <dbReference type="ARBA" id="ARBA00022884"/>
    </source>
</evidence>
<name>A0ABX1IAN7_9GAMM</name>
<dbReference type="PANTHER" id="PTHR33992">
    <property type="entry name" value="RIBONUCLEASE P PROTEIN COMPONENT"/>
    <property type="match status" value="1"/>
</dbReference>
<dbReference type="SUPFAM" id="SSF54211">
    <property type="entry name" value="Ribosomal protein S5 domain 2-like"/>
    <property type="match status" value="1"/>
</dbReference>
<organism evidence="9 10">
    <name type="scientific">Marichromatium bheemlicum</name>
    <dbReference type="NCBI Taxonomy" id="365339"/>
    <lineage>
        <taxon>Bacteria</taxon>
        <taxon>Pseudomonadati</taxon>
        <taxon>Pseudomonadota</taxon>
        <taxon>Gammaproteobacteria</taxon>
        <taxon>Chromatiales</taxon>
        <taxon>Chromatiaceae</taxon>
        <taxon>Marichromatium</taxon>
    </lineage>
</organism>
<proteinExistence type="inferred from homology"/>
<accession>A0ABX1IAN7</accession>
<keyword evidence="4 7" id="KW-0255">Endonuclease</keyword>
<protein>
    <recommendedName>
        <fullName evidence="7 8">Ribonuclease P protein component</fullName>
        <shortName evidence="7">RNase P protein</shortName>
        <shortName evidence="7">RNaseP protein</shortName>
        <ecNumber evidence="7 8">3.1.26.5</ecNumber>
    </recommendedName>
    <alternativeName>
        <fullName evidence="7">Protein C5</fullName>
    </alternativeName>
</protein>
<dbReference type="InterPro" id="IPR020568">
    <property type="entry name" value="Ribosomal_Su5_D2-typ_SF"/>
</dbReference>
<dbReference type="RefSeq" id="WP_168670367.1">
    <property type="nucleotide sequence ID" value="NZ_JAAXKX010000020.1"/>
</dbReference>
<keyword evidence="6 7" id="KW-0694">RNA-binding</keyword>
<gene>
    <name evidence="7 9" type="primary">rnpA</name>
    <name evidence="9" type="ORF">HF203_12850</name>
</gene>
<comment type="catalytic activity">
    <reaction evidence="7">
        <text>Endonucleolytic cleavage of RNA, removing 5'-extranucleotides from tRNA precursor.</text>
        <dbReference type="EC" id="3.1.26.5"/>
    </reaction>
</comment>
<evidence type="ECO:0000256" key="4">
    <source>
        <dbReference type="ARBA" id="ARBA00022759"/>
    </source>
</evidence>
<dbReference type="HAMAP" id="MF_00227">
    <property type="entry name" value="RNase_P"/>
    <property type="match status" value="1"/>
</dbReference>
<dbReference type="Pfam" id="PF00825">
    <property type="entry name" value="Ribonuclease_P"/>
    <property type="match status" value="1"/>
</dbReference>
<dbReference type="GO" id="GO:0004526">
    <property type="term" value="F:ribonuclease P activity"/>
    <property type="evidence" value="ECO:0007669"/>
    <property type="project" value="UniProtKB-EC"/>
</dbReference>
<dbReference type="Proteomes" id="UP000740754">
    <property type="component" value="Unassembled WGS sequence"/>
</dbReference>
<dbReference type="Gene3D" id="3.30.230.10">
    <property type="match status" value="1"/>
</dbReference>
<comment type="caution">
    <text evidence="9">The sequence shown here is derived from an EMBL/GenBank/DDBJ whole genome shotgun (WGS) entry which is preliminary data.</text>
</comment>
<evidence type="ECO:0000313" key="9">
    <source>
        <dbReference type="EMBL" id="NKN34109.1"/>
    </source>
</evidence>
<evidence type="ECO:0000256" key="1">
    <source>
        <dbReference type="ARBA" id="ARBA00002663"/>
    </source>
</evidence>
<sequence>MNPERSAGRAERAFPRERRLTCATQYRHVFSDPTRAGKQGFVVLFRANGNGYARLGLAISKKCARRAVDRNRLKRLVRESFRNHHHTLPGVDVVVMCARGAPTLPNRRLFDHLERAWATIRKKQPCAES</sequence>
<dbReference type="EMBL" id="JAAXKX010000020">
    <property type="protein sequence ID" value="NKN34109.1"/>
    <property type="molecule type" value="Genomic_DNA"/>
</dbReference>
<dbReference type="NCBIfam" id="TIGR00188">
    <property type="entry name" value="rnpA"/>
    <property type="match status" value="1"/>
</dbReference>
<evidence type="ECO:0000256" key="8">
    <source>
        <dbReference type="NCBIfam" id="TIGR00188"/>
    </source>
</evidence>
<dbReference type="EC" id="3.1.26.5" evidence="7 8"/>
<dbReference type="PROSITE" id="PS00648">
    <property type="entry name" value="RIBONUCLEASE_P"/>
    <property type="match status" value="1"/>
</dbReference>
<keyword evidence="2 7" id="KW-0819">tRNA processing</keyword>
<dbReference type="InterPro" id="IPR020539">
    <property type="entry name" value="RNase_P_CS"/>
</dbReference>
<keyword evidence="3 7" id="KW-0540">Nuclease</keyword>
<comment type="similarity">
    <text evidence="7">Belongs to the RnpA family.</text>
</comment>
<evidence type="ECO:0000256" key="7">
    <source>
        <dbReference type="HAMAP-Rule" id="MF_00227"/>
    </source>
</evidence>
<dbReference type="PANTHER" id="PTHR33992:SF1">
    <property type="entry name" value="RIBONUCLEASE P PROTEIN COMPONENT"/>
    <property type="match status" value="1"/>
</dbReference>
<evidence type="ECO:0000256" key="3">
    <source>
        <dbReference type="ARBA" id="ARBA00022722"/>
    </source>
</evidence>
<evidence type="ECO:0000313" key="10">
    <source>
        <dbReference type="Proteomes" id="UP000740754"/>
    </source>
</evidence>
<comment type="subunit">
    <text evidence="7">Consists of a catalytic RNA component (M1 or rnpB) and a protein subunit.</text>
</comment>
<comment type="function">
    <text evidence="1 7">RNaseP catalyzes the removal of the 5'-leader sequence from pre-tRNA to produce the mature 5'-terminus. It can also cleave other RNA substrates such as 4.5S RNA. The protein component plays an auxiliary but essential role in vivo by binding to the 5'-leader sequence and broadening the substrate specificity of the ribozyme.</text>
</comment>
<dbReference type="InterPro" id="IPR000100">
    <property type="entry name" value="RNase_P"/>
</dbReference>
<evidence type="ECO:0000256" key="2">
    <source>
        <dbReference type="ARBA" id="ARBA00022694"/>
    </source>
</evidence>
<evidence type="ECO:0000256" key="5">
    <source>
        <dbReference type="ARBA" id="ARBA00022801"/>
    </source>
</evidence>
<keyword evidence="10" id="KW-1185">Reference proteome</keyword>